<gene>
    <name evidence="1" type="ORF">L3Q82_002882</name>
</gene>
<proteinExistence type="predicted"/>
<protein>
    <submittedName>
        <fullName evidence="1">Uncharacterized protein</fullName>
    </submittedName>
</protein>
<organism evidence="1 2">
    <name type="scientific">Scortum barcoo</name>
    <name type="common">barcoo grunter</name>
    <dbReference type="NCBI Taxonomy" id="214431"/>
    <lineage>
        <taxon>Eukaryota</taxon>
        <taxon>Metazoa</taxon>
        <taxon>Chordata</taxon>
        <taxon>Craniata</taxon>
        <taxon>Vertebrata</taxon>
        <taxon>Euteleostomi</taxon>
        <taxon>Actinopterygii</taxon>
        <taxon>Neopterygii</taxon>
        <taxon>Teleostei</taxon>
        <taxon>Neoteleostei</taxon>
        <taxon>Acanthomorphata</taxon>
        <taxon>Eupercaria</taxon>
        <taxon>Centrarchiformes</taxon>
        <taxon>Terapontoidei</taxon>
        <taxon>Terapontidae</taxon>
        <taxon>Scortum</taxon>
    </lineage>
</organism>
<evidence type="ECO:0000313" key="1">
    <source>
        <dbReference type="EMBL" id="KAI3359379.1"/>
    </source>
</evidence>
<comment type="caution">
    <text evidence="1">The sequence shown here is derived from an EMBL/GenBank/DDBJ whole genome shotgun (WGS) entry which is preliminary data.</text>
</comment>
<sequence>MCLRFLALLFTLFALYSPPSLFPSIECSRLCPHQCICYEHADLVDCRGRGFEQVPRGFPHGTWLLELGGNNLSEIGTRAFTGLWSLRVLVLTNSQIKEIQPQAFFSLSFLEKLDLSWNQLTSLPVDFSASLSALRELRLEHNNLRHIAGYSLEYLDNMEKLDLSYNQLVMVGHGVFRGLSRLRQLYLHNNRLTVVQQGSLDMLPGLETNYRYAIIRSSCNNFSKVTVSSSVHTYLMFQSLQWDGGNPWSCDCDLHRVFSKILHVRHLHIDDYRNVTCQEPPQLAGASLAWVDSQLCVAETATVLVITATVLVTVVAALVMAERNRKRNPGKNWDTEVGVEQKGQLCINVVSYWFFSMRCISQTDFVTKEHTVDFACWAAQQKSGRERQCCAALSRMMSSNKICSVFAIMTMWGITSSAVAGPVEQGQLRDIEYNPIIFNRVVVNQGSSYNNDTGVFTAPVAGIYQFVFAAQLCRGDHNNVWYFIVKGNRRMACLAQVSGRDTTLNTCYFMEELKRGDQVWVKQMVGSCAWASTASETITFSGVLLAREGVSTLGRKYGSGSSCPLPGLAQRRDVLSSSAGRRVTSLGHCSVTLLSLLGLLMAML</sequence>
<keyword evidence="2" id="KW-1185">Reference proteome</keyword>
<evidence type="ECO:0000313" key="2">
    <source>
        <dbReference type="Proteomes" id="UP000831701"/>
    </source>
</evidence>
<accession>A0ACB8VVF0</accession>
<dbReference type="Proteomes" id="UP000831701">
    <property type="component" value="Chromosome 17"/>
</dbReference>
<dbReference type="EMBL" id="CM041547">
    <property type="protein sequence ID" value="KAI3359379.1"/>
    <property type="molecule type" value="Genomic_DNA"/>
</dbReference>
<reference evidence="1" key="1">
    <citation type="submission" date="2022-04" db="EMBL/GenBank/DDBJ databases">
        <title>Jade perch genome.</title>
        <authorList>
            <person name="Chao B."/>
        </authorList>
    </citation>
    <scope>NUCLEOTIDE SEQUENCE</scope>
    <source>
        <strain evidence="1">CB-2022</strain>
    </source>
</reference>
<name>A0ACB8VVF0_9TELE</name>